<evidence type="ECO:0000256" key="1">
    <source>
        <dbReference type="SAM" id="Phobius"/>
    </source>
</evidence>
<evidence type="ECO:0000313" key="3">
    <source>
        <dbReference type="Proteomes" id="UP000265520"/>
    </source>
</evidence>
<comment type="caution">
    <text evidence="2">The sequence shown here is derived from an EMBL/GenBank/DDBJ whole genome shotgun (WGS) entry which is preliminary data.</text>
</comment>
<feature type="non-terminal residue" evidence="2">
    <location>
        <position position="48"/>
    </location>
</feature>
<organism evidence="2 3">
    <name type="scientific">Trifolium medium</name>
    <dbReference type="NCBI Taxonomy" id="97028"/>
    <lineage>
        <taxon>Eukaryota</taxon>
        <taxon>Viridiplantae</taxon>
        <taxon>Streptophyta</taxon>
        <taxon>Embryophyta</taxon>
        <taxon>Tracheophyta</taxon>
        <taxon>Spermatophyta</taxon>
        <taxon>Magnoliopsida</taxon>
        <taxon>eudicotyledons</taxon>
        <taxon>Gunneridae</taxon>
        <taxon>Pentapetalae</taxon>
        <taxon>rosids</taxon>
        <taxon>fabids</taxon>
        <taxon>Fabales</taxon>
        <taxon>Fabaceae</taxon>
        <taxon>Papilionoideae</taxon>
        <taxon>50 kb inversion clade</taxon>
        <taxon>NPAAA clade</taxon>
        <taxon>Hologalegina</taxon>
        <taxon>IRL clade</taxon>
        <taxon>Trifolieae</taxon>
        <taxon>Trifolium</taxon>
    </lineage>
</organism>
<keyword evidence="1" id="KW-0472">Membrane</keyword>
<dbReference type="EMBL" id="LXQA010863964">
    <property type="protein sequence ID" value="MCI74589.1"/>
    <property type="molecule type" value="Genomic_DNA"/>
</dbReference>
<protein>
    <submittedName>
        <fullName evidence="2">Uncharacterized protein</fullName>
    </submittedName>
</protein>
<keyword evidence="1" id="KW-1133">Transmembrane helix</keyword>
<feature type="transmembrane region" description="Helical" evidence="1">
    <location>
        <begin position="20"/>
        <end position="47"/>
    </location>
</feature>
<keyword evidence="1" id="KW-0812">Transmembrane</keyword>
<name>A0A392ULT1_9FABA</name>
<evidence type="ECO:0000313" key="2">
    <source>
        <dbReference type="EMBL" id="MCI74589.1"/>
    </source>
</evidence>
<accession>A0A392ULT1</accession>
<dbReference type="Proteomes" id="UP000265520">
    <property type="component" value="Unassembled WGS sequence"/>
</dbReference>
<dbReference type="AlphaFoldDB" id="A0A392ULT1"/>
<sequence>MASRHHHLSPVSGHVLTGGFWWFGALFRLVFAAGVFVKSVFGVVAVCG</sequence>
<keyword evidence="3" id="KW-1185">Reference proteome</keyword>
<reference evidence="2 3" key="1">
    <citation type="journal article" date="2018" name="Front. Plant Sci.">
        <title>Red Clover (Trifolium pratense) and Zigzag Clover (T. medium) - A Picture of Genomic Similarities and Differences.</title>
        <authorList>
            <person name="Dluhosova J."/>
            <person name="Istvanek J."/>
            <person name="Nedelnik J."/>
            <person name="Repkova J."/>
        </authorList>
    </citation>
    <scope>NUCLEOTIDE SEQUENCE [LARGE SCALE GENOMIC DNA]</scope>
    <source>
        <strain evidence="3">cv. 10/8</strain>
        <tissue evidence="2">Leaf</tissue>
    </source>
</reference>
<proteinExistence type="predicted"/>